<dbReference type="Gene3D" id="3.40.30.10">
    <property type="entry name" value="Glutaredoxin"/>
    <property type="match status" value="1"/>
</dbReference>
<dbReference type="InterPro" id="IPR050553">
    <property type="entry name" value="Thioredoxin_ResA/DsbE_sf"/>
</dbReference>
<keyword evidence="5" id="KW-1185">Reference proteome</keyword>
<dbReference type="PANTHER" id="PTHR42852">
    <property type="entry name" value="THIOL:DISULFIDE INTERCHANGE PROTEIN DSBE"/>
    <property type="match status" value="1"/>
</dbReference>
<dbReference type="InterPro" id="IPR013766">
    <property type="entry name" value="Thioredoxin_domain"/>
</dbReference>
<keyword evidence="2" id="KW-0812">Transmembrane</keyword>
<feature type="transmembrane region" description="Helical" evidence="2">
    <location>
        <begin position="52"/>
        <end position="73"/>
    </location>
</feature>
<dbReference type="Proteomes" id="UP000604475">
    <property type="component" value="Unassembled WGS sequence"/>
</dbReference>
<reference evidence="4" key="1">
    <citation type="submission" date="2020-12" db="EMBL/GenBank/DDBJ databases">
        <title>Genomic characterization of non-nitrogen-fixing Frankia strains.</title>
        <authorList>
            <person name="Carlos-Shanley C."/>
            <person name="Guerra T."/>
            <person name="Hahn D."/>
        </authorList>
    </citation>
    <scope>NUCLEOTIDE SEQUENCE</scope>
    <source>
        <strain evidence="4">CN6</strain>
    </source>
</reference>
<proteinExistence type="predicted"/>
<dbReference type="InterPro" id="IPR000866">
    <property type="entry name" value="AhpC/TSA"/>
</dbReference>
<feature type="domain" description="Thioredoxin" evidence="3">
    <location>
        <begin position="84"/>
        <end position="221"/>
    </location>
</feature>
<sequence length="223" mass="23004">MSTLARGPLRPGGRAAAEPATGPSSPWTGRGGRVADPPGAAVRRSRRTARGWTAAVALAAAGLLILTGCGAGSTDVVTDGTGNGRAVPTELRFEVGTVDGGTFAGDSLAGKPAVLWFWAPWCPVCQGEAPEIARAYERFGEQIQFVGVAGLGKVDEMRAFVADTGLGHFPHAVDADGALWASFGVDEQPALSFVTADGKVRTLQGRLSEGELTTYLTRLLPTA</sequence>
<evidence type="ECO:0000256" key="1">
    <source>
        <dbReference type="SAM" id="MobiDB-lite"/>
    </source>
</evidence>
<name>A0A937RM44_9ACTN</name>
<dbReference type="GO" id="GO:0016491">
    <property type="term" value="F:oxidoreductase activity"/>
    <property type="evidence" value="ECO:0007669"/>
    <property type="project" value="InterPro"/>
</dbReference>
<dbReference type="RefSeq" id="WP_203007697.1">
    <property type="nucleotide sequence ID" value="NZ_JADWYU010000137.1"/>
</dbReference>
<dbReference type="PROSITE" id="PS51352">
    <property type="entry name" value="THIOREDOXIN_2"/>
    <property type="match status" value="1"/>
</dbReference>
<organism evidence="4 5">
    <name type="scientific">Frankia nepalensis</name>
    <dbReference type="NCBI Taxonomy" id="1836974"/>
    <lineage>
        <taxon>Bacteria</taxon>
        <taxon>Bacillati</taxon>
        <taxon>Actinomycetota</taxon>
        <taxon>Actinomycetes</taxon>
        <taxon>Frankiales</taxon>
        <taxon>Frankiaceae</taxon>
        <taxon>Frankia</taxon>
    </lineage>
</organism>
<comment type="caution">
    <text evidence="4">The sequence shown here is derived from an EMBL/GenBank/DDBJ whole genome shotgun (WGS) entry which is preliminary data.</text>
</comment>
<feature type="region of interest" description="Disordered" evidence="1">
    <location>
        <begin position="1"/>
        <end position="40"/>
    </location>
</feature>
<dbReference type="SUPFAM" id="SSF52833">
    <property type="entry name" value="Thioredoxin-like"/>
    <property type="match status" value="1"/>
</dbReference>
<evidence type="ECO:0000256" key="2">
    <source>
        <dbReference type="SAM" id="Phobius"/>
    </source>
</evidence>
<dbReference type="EMBL" id="JAEACQ010000197">
    <property type="protein sequence ID" value="MBL7628898.1"/>
    <property type="molecule type" value="Genomic_DNA"/>
</dbReference>
<accession>A0A937RM44</accession>
<dbReference type="AlphaFoldDB" id="A0A937RM44"/>
<evidence type="ECO:0000313" key="5">
    <source>
        <dbReference type="Proteomes" id="UP000604475"/>
    </source>
</evidence>
<dbReference type="GO" id="GO:0016209">
    <property type="term" value="F:antioxidant activity"/>
    <property type="evidence" value="ECO:0007669"/>
    <property type="project" value="InterPro"/>
</dbReference>
<protein>
    <submittedName>
        <fullName evidence="4">Redoxin domain-containing protein</fullName>
    </submittedName>
</protein>
<dbReference type="PANTHER" id="PTHR42852:SF17">
    <property type="entry name" value="THIOREDOXIN-LIKE PROTEIN HI_1115"/>
    <property type="match status" value="1"/>
</dbReference>
<gene>
    <name evidence="4" type="ORF">I7412_17390</name>
</gene>
<evidence type="ECO:0000313" key="4">
    <source>
        <dbReference type="EMBL" id="MBL7628898.1"/>
    </source>
</evidence>
<evidence type="ECO:0000259" key="3">
    <source>
        <dbReference type="PROSITE" id="PS51352"/>
    </source>
</evidence>
<keyword evidence="2" id="KW-1133">Transmembrane helix</keyword>
<keyword evidence="2" id="KW-0472">Membrane</keyword>
<dbReference type="InterPro" id="IPR036249">
    <property type="entry name" value="Thioredoxin-like_sf"/>
</dbReference>
<dbReference type="Pfam" id="PF00578">
    <property type="entry name" value="AhpC-TSA"/>
    <property type="match status" value="1"/>
</dbReference>